<name>A0A3G4S6S9_9PLEO</name>
<dbReference type="SUPFAM" id="SSF55608">
    <property type="entry name" value="Homing endonucleases"/>
    <property type="match status" value="2"/>
</dbReference>
<accession>A0A3G4S6S9</accession>
<keyword evidence="2" id="KW-0496">Mitochondrion</keyword>
<geneLocation type="mitochondrion" evidence="2"/>
<reference evidence="2" key="1">
    <citation type="submission" date="2018-05" db="EMBL/GenBank/DDBJ databases">
        <title>Annotation and analysis of the mitochondrial genome of Coniothyrium glycines, causalagent of red leaf blotch of soybean, reveals an abundance of homing endonucleases.</title>
        <authorList>
            <person name="Frederick R.D."/>
            <person name="Stone C.L."/>
            <person name="Tooley P.W."/>
            <person name="Luster D.G."/>
            <person name="Campos B."/>
            <person name="Winegar R.A."/>
            <person name="Melcher U."/>
            <person name="Fletcher J."/>
            <person name="Blagden T."/>
        </authorList>
    </citation>
    <scope>NUCLEOTIDE SEQUENCE</scope>
    <source>
        <strain evidence="2">PG-21</strain>
    </source>
</reference>
<evidence type="ECO:0000313" key="2">
    <source>
        <dbReference type="EMBL" id="AYU74403.1"/>
    </source>
</evidence>
<gene>
    <name evidence="2" type="primary">orf485</name>
</gene>
<keyword evidence="2" id="KW-0540">Nuclease</keyword>
<keyword evidence="2" id="KW-0255">Endonuclease</keyword>
<organism evidence="2">
    <name type="scientific">Coniothyrium glycines</name>
    <dbReference type="NCBI Taxonomy" id="1077358"/>
    <lineage>
        <taxon>Eukaryota</taxon>
        <taxon>Fungi</taxon>
        <taxon>Dikarya</taxon>
        <taxon>Ascomycota</taxon>
        <taxon>Pezizomycotina</taxon>
        <taxon>Dothideomycetes</taxon>
        <taxon>Pleosporomycetidae</taxon>
        <taxon>Pleosporales</taxon>
        <taxon>Pleosporineae</taxon>
        <taxon>Coniothyriaceae</taxon>
        <taxon>Coniothyrium</taxon>
    </lineage>
</organism>
<protein>
    <submittedName>
        <fullName evidence="2">LAGLIDADG endonuclease</fullName>
    </submittedName>
</protein>
<dbReference type="PANTHER" id="PTHR36181">
    <property type="entry name" value="INTRON-ENCODED ENDONUCLEASE AI3-RELATED"/>
    <property type="match status" value="1"/>
</dbReference>
<evidence type="ECO:0000259" key="1">
    <source>
        <dbReference type="Pfam" id="PF00961"/>
    </source>
</evidence>
<feature type="domain" description="Homing endonuclease LAGLIDADG" evidence="1">
    <location>
        <begin position="76"/>
        <end position="168"/>
    </location>
</feature>
<dbReference type="InterPro" id="IPR051289">
    <property type="entry name" value="LAGLIDADG_Endonuclease"/>
</dbReference>
<dbReference type="GO" id="GO:0005739">
    <property type="term" value="C:mitochondrion"/>
    <property type="evidence" value="ECO:0007669"/>
    <property type="project" value="UniProtKB-ARBA"/>
</dbReference>
<dbReference type="InterPro" id="IPR027434">
    <property type="entry name" value="Homing_endonucl"/>
</dbReference>
<dbReference type="AlphaFoldDB" id="A0A3G4S6S9"/>
<dbReference type="InterPro" id="IPR004860">
    <property type="entry name" value="LAGLIDADG_dom"/>
</dbReference>
<keyword evidence="2" id="KW-0378">Hydrolase</keyword>
<dbReference type="GeneID" id="38466397"/>
<dbReference type="Pfam" id="PF00961">
    <property type="entry name" value="LAGLIDADG_1"/>
    <property type="match status" value="2"/>
</dbReference>
<feature type="domain" description="Homing endonuclease LAGLIDADG" evidence="1">
    <location>
        <begin position="215"/>
        <end position="274"/>
    </location>
</feature>
<proteinExistence type="predicted"/>
<sequence length="485" mass="56389">MLFTSTYLLNPSVIISFFKSLKGKVVIECKGLLSPITLSTFFNGLKYSSFYRFPSLVKLRNVRHFKTFNQEFIEWLRGFVDSEGSFYIEPNNKGRSYRFNFQIVLHVDDIKVLHLIKSNLGIGEVRERGTNVTFTIRTQQDLVILIDIFSKYPLNSKKYLDFSDFKRAFELYTSSYIKSSELILEITRIKDSMNRGRTNFSMPSEHNYRITPYWLLGFVEGDGSFFIRRKNYQLYFSIVQHSRDYELMNKIRDFLYDLPFINKQTMRKSSIRISESPAAVVLPSSPDGGNGYKDPVTYLIIDHTDLIKLVIIPFFSSMTWRSKKLLDFEDFSLVFKLKQQGQHYTHERKNLIDSLIGQMNNNRLSTSGSLPRGDREFLITQAKIILQPPSNYKKEKGPDATRGGWTCFAGKTFIISENKWLTVRKGVFYEIADLNSNVVTTCDSITAVMDFLEVSRYIVLKRLEDGDPILWVKEDRLVTIQPLES</sequence>
<dbReference type="Gene3D" id="3.10.28.10">
    <property type="entry name" value="Homing endonucleases"/>
    <property type="match status" value="2"/>
</dbReference>
<dbReference type="PANTHER" id="PTHR36181:SF2">
    <property type="entry name" value="INTRON-ENCODED ENDONUCLEASE AI3-RELATED"/>
    <property type="match status" value="1"/>
</dbReference>
<dbReference type="EMBL" id="MH337273">
    <property type="protein sequence ID" value="AYU74403.1"/>
    <property type="molecule type" value="Genomic_DNA"/>
</dbReference>
<dbReference type="GO" id="GO:0004519">
    <property type="term" value="F:endonuclease activity"/>
    <property type="evidence" value="ECO:0007669"/>
    <property type="project" value="UniProtKB-KW"/>
</dbReference>
<dbReference type="RefSeq" id="YP_009543513.1">
    <property type="nucleotide sequence ID" value="NC_040008.1"/>
</dbReference>